<dbReference type="Pfam" id="PF00078">
    <property type="entry name" value="RVT_1"/>
    <property type="match status" value="1"/>
</dbReference>
<comment type="caution">
    <text evidence="2">The sequence shown here is derived from an EMBL/GenBank/DDBJ whole genome shotgun (WGS) entry which is preliminary data.</text>
</comment>
<proteinExistence type="predicted"/>
<name>A0A9N9GT29_9GLOM</name>
<dbReference type="OrthoDB" id="5598377at2759"/>
<dbReference type="PANTHER" id="PTHR31635">
    <property type="entry name" value="REVERSE TRANSCRIPTASE DOMAIN-CONTAINING PROTEIN-RELATED"/>
    <property type="match status" value="1"/>
</dbReference>
<accession>A0A9N9GT29</accession>
<dbReference type="Proteomes" id="UP000789572">
    <property type="component" value="Unassembled WGS sequence"/>
</dbReference>
<dbReference type="PANTHER" id="PTHR31635:SF196">
    <property type="entry name" value="REVERSE TRANSCRIPTASE DOMAIN-CONTAINING PROTEIN-RELATED"/>
    <property type="match status" value="1"/>
</dbReference>
<evidence type="ECO:0000313" key="3">
    <source>
        <dbReference type="Proteomes" id="UP000789572"/>
    </source>
</evidence>
<gene>
    <name evidence="2" type="ORF">POCULU_LOCUS8575</name>
</gene>
<evidence type="ECO:0000313" key="2">
    <source>
        <dbReference type="EMBL" id="CAG8624314.1"/>
    </source>
</evidence>
<evidence type="ECO:0000259" key="1">
    <source>
        <dbReference type="Pfam" id="PF00078"/>
    </source>
</evidence>
<dbReference type="AlphaFoldDB" id="A0A9N9GT29"/>
<dbReference type="EMBL" id="CAJVPJ010002555">
    <property type="protein sequence ID" value="CAG8624314.1"/>
    <property type="molecule type" value="Genomic_DNA"/>
</dbReference>
<feature type="non-terminal residue" evidence="2">
    <location>
        <position position="305"/>
    </location>
</feature>
<protein>
    <submittedName>
        <fullName evidence="2">11014_t:CDS:1</fullName>
    </submittedName>
</protein>
<keyword evidence="3" id="KW-1185">Reference proteome</keyword>
<reference evidence="2" key="1">
    <citation type="submission" date="2021-06" db="EMBL/GenBank/DDBJ databases">
        <authorList>
            <person name="Kallberg Y."/>
            <person name="Tangrot J."/>
            <person name="Rosling A."/>
        </authorList>
    </citation>
    <scope>NUCLEOTIDE SEQUENCE</scope>
    <source>
        <strain evidence="2">IA702</strain>
    </source>
</reference>
<feature type="domain" description="Reverse transcriptase" evidence="1">
    <location>
        <begin position="169"/>
        <end position="287"/>
    </location>
</feature>
<sequence length="305" mass="34317">NVARRLYTTSAKPSETLSWAGKGCPQKAEDKLTETLNIKSGERWIEQALDDGKGNLAITAKDKVEVCQKHLQELWNNKSTNNPQIFPWHCPTITQEQAIYLASPITMQEVMDSIRSSPRGKAPDPDGLPSEFYHIMKMKIVLHLTNMFNEILSGSNPPHTWSEAHIVQIPKKTENIDQVGNWHPIMLENCDLKIFSRVLSNHFQEVLDTIIHESQTGFVRGWRLFESALTIDSILQVQDSNGIAKLTVDNKEAQIEIKQGVPQGDPIAPLLFIIALEPLMAAARVEIEGSPTVMAQYITWPMQMT</sequence>
<dbReference type="InterPro" id="IPR000477">
    <property type="entry name" value="RT_dom"/>
</dbReference>
<organism evidence="2 3">
    <name type="scientific">Paraglomus occultum</name>
    <dbReference type="NCBI Taxonomy" id="144539"/>
    <lineage>
        <taxon>Eukaryota</taxon>
        <taxon>Fungi</taxon>
        <taxon>Fungi incertae sedis</taxon>
        <taxon>Mucoromycota</taxon>
        <taxon>Glomeromycotina</taxon>
        <taxon>Glomeromycetes</taxon>
        <taxon>Paraglomerales</taxon>
        <taxon>Paraglomeraceae</taxon>
        <taxon>Paraglomus</taxon>
    </lineage>
</organism>